<dbReference type="InterPro" id="IPR011611">
    <property type="entry name" value="PfkB_dom"/>
</dbReference>
<keyword evidence="2 4" id="KW-0418">Kinase</keyword>
<dbReference type="EMBL" id="JAFBDQ010000005">
    <property type="protein sequence ID" value="MBM7556323.1"/>
    <property type="molecule type" value="Genomic_DNA"/>
</dbReference>
<proteinExistence type="predicted"/>
<keyword evidence="1" id="KW-0808">Transferase</keyword>
<comment type="caution">
    <text evidence="4">The sequence shown here is derived from an EMBL/GenBank/DDBJ whole genome shotgun (WGS) entry which is preliminary data.</text>
</comment>
<reference evidence="4" key="1">
    <citation type="submission" date="2021-01" db="EMBL/GenBank/DDBJ databases">
        <title>Genomic Encyclopedia of Type Strains, Phase IV (KMG-IV): sequencing the most valuable type-strain genomes for metagenomic binning, comparative biology and taxonomic classification.</title>
        <authorList>
            <person name="Goeker M."/>
        </authorList>
    </citation>
    <scope>NUCLEOTIDE SEQUENCE</scope>
    <source>
        <strain evidence="4">DSM 23230</strain>
    </source>
</reference>
<dbReference type="InterPro" id="IPR029056">
    <property type="entry name" value="Ribokinase-like"/>
</dbReference>
<evidence type="ECO:0000313" key="5">
    <source>
        <dbReference type="Proteomes" id="UP000774000"/>
    </source>
</evidence>
<evidence type="ECO:0000259" key="3">
    <source>
        <dbReference type="Pfam" id="PF00294"/>
    </source>
</evidence>
<keyword evidence="5" id="KW-1185">Reference proteome</keyword>
<evidence type="ECO:0000256" key="1">
    <source>
        <dbReference type="ARBA" id="ARBA00022679"/>
    </source>
</evidence>
<dbReference type="RefSeq" id="WP_204701112.1">
    <property type="nucleotide sequence ID" value="NZ_JAFBDQ010000005.1"/>
</dbReference>
<dbReference type="SUPFAM" id="SSF53613">
    <property type="entry name" value="Ribokinase-like"/>
    <property type="match status" value="1"/>
</dbReference>
<dbReference type="Gene3D" id="3.40.1190.20">
    <property type="match status" value="1"/>
</dbReference>
<gene>
    <name evidence="4" type="ORF">JOC47_001166</name>
</gene>
<organism evidence="4 5">
    <name type="scientific">Halanaerobacter jeridensis</name>
    <dbReference type="NCBI Taxonomy" id="706427"/>
    <lineage>
        <taxon>Bacteria</taxon>
        <taxon>Bacillati</taxon>
        <taxon>Bacillota</taxon>
        <taxon>Clostridia</taxon>
        <taxon>Halanaerobiales</taxon>
        <taxon>Halobacteroidaceae</taxon>
        <taxon>Halanaerobacter</taxon>
    </lineage>
</organism>
<evidence type="ECO:0000256" key="2">
    <source>
        <dbReference type="ARBA" id="ARBA00022777"/>
    </source>
</evidence>
<sequence>MKKVLVFGGVSYNTMVELGETVTLNQSSLSAADYHETVGSTGAGKALALNRLGIDLTLHGVIGDDRYGRIVEDYLIEEGIDFIYDIDPEGTERHVNLMTNQNTERTSIFLHTPPYDIKLDEARIEEMIKNSDIILLNIAPYCKRFISLIEKCEAEIWCDLHSYDDQDDYCEPFIKCADKLIFSSEKVDNYREIMKSWIEEGKELVACTHGAAGSTLLSAKGEWIEESSLDYEVVDTNGAGDNFTAGLLYGYLNNFSWAEGAKLGTIAAGLAVTSKELTAGELSPTRLKEEYNKYYK</sequence>
<accession>A0A938XRX4</accession>
<dbReference type="PANTHER" id="PTHR10584:SF166">
    <property type="entry name" value="RIBOKINASE"/>
    <property type="match status" value="1"/>
</dbReference>
<dbReference type="AlphaFoldDB" id="A0A938XRX4"/>
<dbReference type="PANTHER" id="PTHR10584">
    <property type="entry name" value="SUGAR KINASE"/>
    <property type="match status" value="1"/>
</dbReference>
<name>A0A938XRX4_9FIRM</name>
<feature type="domain" description="Carbohydrate kinase PfkB" evidence="3">
    <location>
        <begin position="3"/>
        <end position="279"/>
    </location>
</feature>
<dbReference type="InterPro" id="IPR002173">
    <property type="entry name" value="Carboh/pur_kinase_PfkB_CS"/>
</dbReference>
<dbReference type="Proteomes" id="UP000774000">
    <property type="component" value="Unassembled WGS sequence"/>
</dbReference>
<dbReference type="PROSITE" id="PS00584">
    <property type="entry name" value="PFKB_KINASES_2"/>
    <property type="match status" value="1"/>
</dbReference>
<dbReference type="Pfam" id="PF00294">
    <property type="entry name" value="PfkB"/>
    <property type="match status" value="1"/>
</dbReference>
<evidence type="ECO:0000313" key="4">
    <source>
        <dbReference type="EMBL" id="MBM7556323.1"/>
    </source>
</evidence>
<protein>
    <submittedName>
        <fullName evidence="4">Sugar/nucleoside kinase (Ribokinase family)</fullName>
    </submittedName>
</protein>
<dbReference type="GO" id="GO:0016301">
    <property type="term" value="F:kinase activity"/>
    <property type="evidence" value="ECO:0007669"/>
    <property type="project" value="UniProtKB-KW"/>
</dbReference>